<dbReference type="InterPro" id="IPR008979">
    <property type="entry name" value="Galactose-bd-like_sf"/>
</dbReference>
<accession>A0A504YNX7</accession>
<sequence length="1191" mass="131678">MSNCFSDAMDAGWSDPKHSILINVYTQVSPLATSNATFEVHILFPGTSPMLINCPFRISARPNTLKPNPGLIMTSTSPATAVDTHKSVNVTVRLVFAEFSVQSYYLEVELLQKDLAEIGFATVHKIGSKMTEFTVGVNSKPTVELNKFQPKTSDLKSDYFTLLVATVTFAEDVVYSPVEFGFTFAIATVLINSCSVRSVGDCFENFIPVGMEFSLSRYHAPKHVIANYCGFFPFQIGNSDLFFTSRAVKPSIPKQWEILALRAFSIFILLLLCLLNLTSGSSLADDIQLDSGSIPMGLHQVSFIIPVIYRFSNACAISTTIAINYSGLNVTKNAEFAVQNLSATVGVAWSFETQQIELLDFNPFPAASTASLGPGQVGRFTYDIRIPDIGCFNYSVSVTQEPDNLWPMDLSALVHSRGSTIWCMDTWKSPRGMKSFTIPQIINRVEINLDEVCSQGSSEDWIRVIAYARMWSTFSTSQSAIGSIQKGFQFSLKQNNISVPESVRNVSFTFTSVSSAVAIKTIYTKDPVLNCPVSGKVSATPGVATMFSFFINMSVASQLPNGNLEFTCQRLTDQKEAQCTFTSCTLKSGFNMAEMQNQPCTPVFTSTFNNGQYNVMRVPFETLVNTGATITAQTTLADSDVIYADVGVILADSENAVQDQLVSIKATLTFDKGLYTTTGQMIVNRNGSEEVQIKVESSIQGVLDPSGLVYPGNSFNLAVNMTMLPESRMECMRSTLIIHQYHFVEQLKLVSLSGQTNFTPSAAPPAVNWFEFTAPGFYFGQNAQVNFSVKMKNEISFPRGKGQSTVLFPVELVCITYVRSVPPTSNITQGLRRFLSIAQAQVISSGNQKTCDNDLGMANPLLVKDCQISAFASPHTNYSIRMVRYNSGSGWKTPTRGVIFYQYRYMTVLFGQLTVLTKIELVLVDVTNKIVTVEIFGTLDGRSYVLHEQAQMTYVDDQKAWHILEYPMNARGVRLVMKKLQNENRETAFNLALLGCVKSRDTDAFDPCAVNQYSLAAVDGYLPWPFVWEPRSFLYGNGRFFVCDMASDQSWLFRRRQRCFMISDIAPQTIVDLGPMVSQVITYHPSTNTLFAIGMEGQSLLKSTDLGINWTGINLQAYKSIITNSIGAINATAVPWLTIPSQFEETIQGVQCTAYKAGPWNICYGGIYFGSNLTIDWNTGCPAFQPYLNTP</sequence>
<evidence type="ECO:0000259" key="1">
    <source>
        <dbReference type="PROSITE" id="PS50022"/>
    </source>
</evidence>
<dbReference type="EMBL" id="SUNJ01007540">
    <property type="protein sequence ID" value="TPP61906.1"/>
    <property type="molecule type" value="Genomic_DNA"/>
</dbReference>
<name>A0A504YNX7_FASGI</name>
<proteinExistence type="predicted"/>
<dbReference type="AlphaFoldDB" id="A0A504YNX7"/>
<dbReference type="InterPro" id="IPR000421">
    <property type="entry name" value="FA58C"/>
</dbReference>
<dbReference type="PROSITE" id="PS50022">
    <property type="entry name" value="FA58C_3"/>
    <property type="match status" value="1"/>
</dbReference>
<protein>
    <recommendedName>
        <fullName evidence="1">F5/8 type C domain-containing protein</fullName>
    </recommendedName>
</protein>
<feature type="domain" description="F5/8 type C" evidence="1">
    <location>
        <begin position="850"/>
        <end position="996"/>
    </location>
</feature>
<organism evidence="2 3">
    <name type="scientific">Fasciola gigantica</name>
    <name type="common">Giant liver fluke</name>
    <dbReference type="NCBI Taxonomy" id="46835"/>
    <lineage>
        <taxon>Eukaryota</taxon>
        <taxon>Metazoa</taxon>
        <taxon>Spiralia</taxon>
        <taxon>Lophotrochozoa</taxon>
        <taxon>Platyhelminthes</taxon>
        <taxon>Trematoda</taxon>
        <taxon>Digenea</taxon>
        <taxon>Plagiorchiida</taxon>
        <taxon>Echinostomata</taxon>
        <taxon>Echinostomatoidea</taxon>
        <taxon>Fasciolidae</taxon>
        <taxon>Fasciola</taxon>
    </lineage>
</organism>
<dbReference type="Proteomes" id="UP000316759">
    <property type="component" value="Unassembled WGS sequence"/>
</dbReference>
<reference evidence="2 3" key="1">
    <citation type="submission" date="2019-04" db="EMBL/GenBank/DDBJ databases">
        <title>Annotation for the trematode Fasciola gigantica.</title>
        <authorList>
            <person name="Choi Y.-J."/>
        </authorList>
    </citation>
    <scope>NUCLEOTIDE SEQUENCE [LARGE SCALE GENOMIC DNA]</scope>
    <source>
        <strain evidence="2">Uganda_cow_1</strain>
    </source>
</reference>
<gene>
    <name evidence="2" type="ORF">FGIG_00298</name>
</gene>
<dbReference type="OrthoDB" id="6255127at2759"/>
<dbReference type="Gene3D" id="2.60.120.260">
    <property type="entry name" value="Galactose-binding domain-like"/>
    <property type="match status" value="1"/>
</dbReference>
<evidence type="ECO:0000313" key="2">
    <source>
        <dbReference type="EMBL" id="TPP61906.1"/>
    </source>
</evidence>
<keyword evidence="3" id="KW-1185">Reference proteome</keyword>
<evidence type="ECO:0000313" key="3">
    <source>
        <dbReference type="Proteomes" id="UP000316759"/>
    </source>
</evidence>
<dbReference type="SUPFAM" id="SSF49785">
    <property type="entry name" value="Galactose-binding domain-like"/>
    <property type="match status" value="1"/>
</dbReference>
<comment type="caution">
    <text evidence="2">The sequence shown here is derived from an EMBL/GenBank/DDBJ whole genome shotgun (WGS) entry which is preliminary data.</text>
</comment>